<sequence>MNDLVNDLVYDPADDVDQPADLSLVLLVTEENVEDLPAALEHVQVSPALQEISLAIVRAPGVDVGGPQVGGRAVTVIESASESEADLAVAACDWLEAATTRYVSASLVPRATKVNSWQRKILREVRRLDEVPLSDGVPLFVWTDHCIRKCSSLYIHRTLLTLDVEPGTLRADFLGRLALASAIPMLEAVDPLDGDIEVLAFLSAQLMPEMDEPLWRYRYVLTRPAGDVVSSDPISLTPRIDPKGVVRWEELRARLPLAGAGNGHSKFVIELDTQFPELALRRNLRPRRGALISARTVRMPVAGEAAPDAEDPQVVTYLLHTTGGGGASYLTTQVGSGRTSRLRWAGTLLKKDLGFILRGRRLRRMRWLRLLRLLTMPFFAGREIWLIGERRDTAQDNGVHLFKHLRQTYPRRSVYYIIDPSSPQYQRVAPYGNVIAHSSWRHQLLMLHAAVVANAYSIRYLIPDSWGGAYTRHIVWRVGAIRVYLKHGVHLSPNAVKRGTTGYDVCLTVMPGETKALASGSGYHRQLVEAGMPRYDALTPTPPSRTILFMPTWRKYLVTKVLDGATDGEVPYEGSVYQRFMTGLLESERLQKMLEKHDYRLQFVPHYNMAPRFVDARVAGDRIQVADTNTVSFQDLIRGCDAFVTDYSSVHFDVAYVGTPIVYARFDEDDFETKHASPSWFDYEKDGFGPVVRTLDETLDAVQALLERDCAPDPYYAARVDATFASRDQQNCARTVAAIEARIPERRGR</sequence>
<dbReference type="PANTHER" id="PTHR37316:SF3">
    <property type="entry name" value="TEICHOIC ACID GLYCEROL-PHOSPHATE TRANSFERASE"/>
    <property type="match status" value="1"/>
</dbReference>
<organism evidence="1 2">
    <name type="scientific">Isoptericola luteus</name>
    <dbReference type="NCBI Taxonomy" id="2879484"/>
    <lineage>
        <taxon>Bacteria</taxon>
        <taxon>Bacillati</taxon>
        <taxon>Actinomycetota</taxon>
        <taxon>Actinomycetes</taxon>
        <taxon>Micrococcales</taxon>
        <taxon>Promicromonosporaceae</taxon>
        <taxon>Isoptericola</taxon>
    </lineage>
</organism>
<dbReference type="RefSeq" id="WP_225564511.1">
    <property type="nucleotide sequence ID" value="NZ_JAIXCQ010000003.1"/>
</dbReference>
<protein>
    <submittedName>
        <fullName evidence="1">CDP-glycerol glycerophosphotransferase family protein</fullName>
    </submittedName>
</protein>
<dbReference type="InterPro" id="IPR007554">
    <property type="entry name" value="Glycerophosphate_synth"/>
</dbReference>
<keyword evidence="2" id="KW-1185">Reference proteome</keyword>
<dbReference type="SUPFAM" id="SSF53756">
    <property type="entry name" value="UDP-Glycosyltransferase/glycogen phosphorylase"/>
    <property type="match status" value="1"/>
</dbReference>
<accession>A0ABS7ZGL3</accession>
<evidence type="ECO:0000313" key="1">
    <source>
        <dbReference type="EMBL" id="MCA5892734.1"/>
    </source>
</evidence>
<dbReference type="PANTHER" id="PTHR37316">
    <property type="entry name" value="TEICHOIC ACID GLYCEROL-PHOSPHATE PRIMASE"/>
    <property type="match status" value="1"/>
</dbReference>
<dbReference type="EMBL" id="JAIXCQ010000003">
    <property type="protein sequence ID" value="MCA5892734.1"/>
    <property type="molecule type" value="Genomic_DNA"/>
</dbReference>
<proteinExistence type="predicted"/>
<dbReference type="Gene3D" id="3.40.50.12580">
    <property type="match status" value="1"/>
</dbReference>
<gene>
    <name evidence="1" type="ORF">LEP48_05120</name>
</gene>
<reference evidence="1 2" key="1">
    <citation type="submission" date="2021-09" db="EMBL/GenBank/DDBJ databases">
        <title>Isoptericola luteus sp. nov., a novel bacterium isolated from Harbin, the capital city of Heilongjiang province.</title>
        <authorList>
            <person name="Li J."/>
        </authorList>
    </citation>
    <scope>NUCLEOTIDE SEQUENCE [LARGE SCALE GENOMIC DNA]</scope>
    <source>
        <strain evidence="1 2">NEAU-Y5</strain>
    </source>
</reference>
<evidence type="ECO:0000313" key="2">
    <source>
        <dbReference type="Proteomes" id="UP001319870"/>
    </source>
</evidence>
<name>A0ABS7ZGL3_9MICO</name>
<dbReference type="InterPro" id="IPR051612">
    <property type="entry name" value="Teichoic_Acid_Biosynth"/>
</dbReference>
<dbReference type="Proteomes" id="UP001319870">
    <property type="component" value="Unassembled WGS sequence"/>
</dbReference>
<dbReference type="Pfam" id="PF04464">
    <property type="entry name" value="Glyphos_transf"/>
    <property type="match status" value="1"/>
</dbReference>
<comment type="caution">
    <text evidence="1">The sequence shown here is derived from an EMBL/GenBank/DDBJ whole genome shotgun (WGS) entry which is preliminary data.</text>
</comment>
<dbReference type="InterPro" id="IPR043148">
    <property type="entry name" value="TagF_C"/>
</dbReference>